<evidence type="ECO:0000256" key="2">
    <source>
        <dbReference type="SAM" id="SignalP"/>
    </source>
</evidence>
<feature type="compositionally biased region" description="Polar residues" evidence="1">
    <location>
        <begin position="45"/>
        <end position="54"/>
    </location>
</feature>
<evidence type="ECO:0000313" key="3">
    <source>
        <dbReference type="EMBL" id="MFD1746090.1"/>
    </source>
</evidence>
<sequence>MRPYRHGFVHALFVCASLCAALGLMEGSSPALAQSPSMPAINWESAGQNSETSRIVTPQLEKPQLPDSGFDCNTVTRLSIEEQRLHERATSGPRKVQRCSRDGFSLELSAPQD</sequence>
<feature type="region of interest" description="Disordered" evidence="1">
    <location>
        <begin position="83"/>
        <end position="113"/>
    </location>
</feature>
<feature type="chain" id="PRO_5046479763" description="Secreted protein" evidence="2">
    <location>
        <begin position="34"/>
        <end position="113"/>
    </location>
</feature>
<comment type="caution">
    <text evidence="3">The sequence shown here is derived from an EMBL/GenBank/DDBJ whole genome shotgun (WGS) entry which is preliminary data.</text>
</comment>
<protein>
    <recommendedName>
        <fullName evidence="5">Secreted protein</fullName>
    </recommendedName>
</protein>
<gene>
    <name evidence="3" type="ORF">ACFSE1_11515</name>
</gene>
<dbReference type="EMBL" id="JBHUEQ010000021">
    <property type="protein sequence ID" value="MFD1746090.1"/>
    <property type="molecule type" value="Genomic_DNA"/>
</dbReference>
<feature type="region of interest" description="Disordered" evidence="1">
    <location>
        <begin position="29"/>
        <end position="54"/>
    </location>
</feature>
<keyword evidence="4" id="KW-1185">Reference proteome</keyword>
<organism evidence="3 4">
    <name type="scientific">Rhizobium helianthi</name>
    <dbReference type="NCBI Taxonomy" id="1132695"/>
    <lineage>
        <taxon>Bacteria</taxon>
        <taxon>Pseudomonadati</taxon>
        <taxon>Pseudomonadota</taxon>
        <taxon>Alphaproteobacteria</taxon>
        <taxon>Hyphomicrobiales</taxon>
        <taxon>Rhizobiaceae</taxon>
        <taxon>Rhizobium/Agrobacterium group</taxon>
        <taxon>Rhizobium</taxon>
    </lineage>
</organism>
<reference evidence="4" key="1">
    <citation type="journal article" date="2019" name="Int. J. Syst. Evol. Microbiol.">
        <title>The Global Catalogue of Microorganisms (GCM) 10K type strain sequencing project: providing services to taxonomists for standard genome sequencing and annotation.</title>
        <authorList>
            <consortium name="The Broad Institute Genomics Platform"/>
            <consortium name="The Broad Institute Genome Sequencing Center for Infectious Disease"/>
            <person name="Wu L."/>
            <person name="Ma J."/>
        </authorList>
    </citation>
    <scope>NUCLEOTIDE SEQUENCE [LARGE SCALE GENOMIC DNA]</scope>
    <source>
        <strain evidence="4">CG52</strain>
    </source>
</reference>
<feature type="signal peptide" evidence="2">
    <location>
        <begin position="1"/>
        <end position="33"/>
    </location>
</feature>
<accession>A0ABW4M3P8</accession>
<name>A0ABW4M3P8_9HYPH</name>
<dbReference type="Proteomes" id="UP001597322">
    <property type="component" value="Unassembled WGS sequence"/>
</dbReference>
<evidence type="ECO:0008006" key="5">
    <source>
        <dbReference type="Google" id="ProtNLM"/>
    </source>
</evidence>
<proteinExistence type="predicted"/>
<keyword evidence="2" id="KW-0732">Signal</keyword>
<dbReference type="RefSeq" id="WP_377401033.1">
    <property type="nucleotide sequence ID" value="NZ_JBHUEQ010000021.1"/>
</dbReference>
<evidence type="ECO:0000313" key="4">
    <source>
        <dbReference type="Proteomes" id="UP001597322"/>
    </source>
</evidence>
<evidence type="ECO:0000256" key="1">
    <source>
        <dbReference type="SAM" id="MobiDB-lite"/>
    </source>
</evidence>